<reference evidence="2 3" key="1">
    <citation type="submission" date="2014-09" db="EMBL/GenBank/DDBJ databases">
        <title>Vibrio maritimus JCM 19240. (C210) whole genome shotgun sequence.</title>
        <authorList>
            <person name="Sawabe T."/>
            <person name="Meirelles P."/>
            <person name="Nakanishi M."/>
            <person name="Sayaka M."/>
            <person name="Hattori M."/>
            <person name="Ohkuma M."/>
        </authorList>
    </citation>
    <scope>NUCLEOTIDE SEQUENCE [LARGE SCALE GENOMIC DNA]</scope>
    <source>
        <strain evidence="2 3">JCM 19240</strain>
    </source>
</reference>
<dbReference type="EMBL" id="BBMT01000007">
    <property type="protein sequence ID" value="GAL35403.1"/>
    <property type="molecule type" value="Genomic_DNA"/>
</dbReference>
<feature type="chain" id="PRO_5001863950" evidence="1">
    <location>
        <begin position="30"/>
        <end position="57"/>
    </location>
</feature>
<dbReference type="AlphaFoldDB" id="A0A090T846"/>
<sequence>MKTHRLFKTASMLVLPLLAVIGLSGCNQAQSEINEPIIKPVKVFRCLSSTLLLSAVT</sequence>
<evidence type="ECO:0000313" key="2">
    <source>
        <dbReference type="EMBL" id="GAL35403.1"/>
    </source>
</evidence>
<name>A0A090T846_9VIBR</name>
<organism evidence="2 3">
    <name type="scientific">Vibrio maritimus</name>
    <dbReference type="NCBI Taxonomy" id="990268"/>
    <lineage>
        <taxon>Bacteria</taxon>
        <taxon>Pseudomonadati</taxon>
        <taxon>Pseudomonadota</taxon>
        <taxon>Gammaproteobacteria</taxon>
        <taxon>Vibrionales</taxon>
        <taxon>Vibrionaceae</taxon>
        <taxon>Vibrio</taxon>
    </lineage>
</organism>
<feature type="signal peptide" evidence="1">
    <location>
        <begin position="1"/>
        <end position="29"/>
    </location>
</feature>
<proteinExistence type="predicted"/>
<reference evidence="2 3" key="2">
    <citation type="submission" date="2014-09" db="EMBL/GenBank/DDBJ databases">
        <authorList>
            <consortium name="NBRP consortium"/>
            <person name="Sawabe T."/>
            <person name="Meirelles P."/>
            <person name="Nakanishi M."/>
            <person name="Sayaka M."/>
            <person name="Hattori M."/>
            <person name="Ohkuma M."/>
        </authorList>
    </citation>
    <scope>NUCLEOTIDE SEQUENCE [LARGE SCALE GENOMIC DNA]</scope>
    <source>
        <strain evidence="2 3">JCM 19240</strain>
    </source>
</reference>
<comment type="caution">
    <text evidence="2">The sequence shown here is derived from an EMBL/GenBank/DDBJ whole genome shotgun (WGS) entry which is preliminary data.</text>
</comment>
<keyword evidence="1" id="KW-0732">Signal</keyword>
<keyword evidence="3" id="KW-1185">Reference proteome</keyword>
<dbReference type="Proteomes" id="UP000029224">
    <property type="component" value="Unassembled WGS sequence"/>
</dbReference>
<gene>
    <name evidence="2" type="ORF">JCM19240_250</name>
</gene>
<dbReference type="PROSITE" id="PS51257">
    <property type="entry name" value="PROKAR_LIPOPROTEIN"/>
    <property type="match status" value="1"/>
</dbReference>
<accession>A0A090T846</accession>
<evidence type="ECO:0000313" key="3">
    <source>
        <dbReference type="Proteomes" id="UP000029224"/>
    </source>
</evidence>
<evidence type="ECO:0000256" key="1">
    <source>
        <dbReference type="SAM" id="SignalP"/>
    </source>
</evidence>
<protein>
    <submittedName>
        <fullName evidence="2">Probable Co/Zn/Cd efflux system membrane fusion protein</fullName>
    </submittedName>
</protein>